<dbReference type="GO" id="GO:0005840">
    <property type="term" value="C:ribosome"/>
    <property type="evidence" value="ECO:0007669"/>
    <property type="project" value="UniProtKB-KW"/>
</dbReference>
<evidence type="ECO:0000256" key="9">
    <source>
        <dbReference type="ARBA" id="ARBA00022980"/>
    </source>
</evidence>
<feature type="repeat" description="TPR" evidence="11">
    <location>
        <begin position="238"/>
        <end position="271"/>
    </location>
</feature>
<dbReference type="FunFam" id="1.10.260.100:FF:000002">
    <property type="entry name" value="Stress-induced-phosphoprotein 1 (Hsp70/Hsp90-organizing)"/>
    <property type="match status" value="1"/>
</dbReference>
<keyword evidence="8" id="KW-0862">Zinc</keyword>
<dbReference type="GO" id="GO:0005737">
    <property type="term" value="C:cytoplasm"/>
    <property type="evidence" value="ECO:0007669"/>
    <property type="project" value="UniProtKB-SubCell"/>
</dbReference>
<feature type="repeat" description="TPR" evidence="11">
    <location>
        <begin position="163"/>
        <end position="196"/>
    </location>
</feature>
<dbReference type="InterPro" id="IPR019956">
    <property type="entry name" value="Ubiquitin_dom"/>
</dbReference>
<dbReference type="PRINTS" id="PR00348">
    <property type="entry name" value="UBIQUITIN"/>
</dbReference>
<evidence type="ECO:0000256" key="12">
    <source>
        <dbReference type="SAM" id="MobiDB-lite"/>
    </source>
</evidence>
<dbReference type="Gene3D" id="6.20.50.150">
    <property type="match status" value="1"/>
</dbReference>
<dbReference type="InterPro" id="IPR041243">
    <property type="entry name" value="STI1/HOP_DP"/>
</dbReference>
<feature type="domain" description="Ubiquitin-like" evidence="13">
    <location>
        <begin position="1"/>
        <end position="76"/>
    </location>
</feature>
<dbReference type="PANTHER" id="PTHR22904">
    <property type="entry name" value="TPR REPEAT CONTAINING PROTEIN"/>
    <property type="match status" value="1"/>
</dbReference>
<dbReference type="Pfam" id="PF01599">
    <property type="entry name" value="Ribosomal_S27"/>
    <property type="match status" value="1"/>
</dbReference>
<dbReference type="SUPFAM" id="SSF54236">
    <property type="entry name" value="Ubiquitin-like"/>
    <property type="match status" value="1"/>
</dbReference>
<gene>
    <name evidence="14" type="ORF">INT48_009214</name>
</gene>
<protein>
    <recommendedName>
        <fullName evidence="13">Ubiquitin-like domain-containing protein</fullName>
    </recommendedName>
</protein>
<evidence type="ECO:0000313" key="14">
    <source>
        <dbReference type="EMBL" id="KAG2233088.1"/>
    </source>
</evidence>
<keyword evidence="6" id="KW-0677">Repeat</keyword>
<comment type="caution">
    <text evidence="14">The sequence shown here is derived from an EMBL/GenBank/DDBJ whole genome shotgun (WGS) entry which is preliminary data.</text>
</comment>
<dbReference type="Gene3D" id="1.10.260.100">
    <property type="match status" value="1"/>
</dbReference>
<dbReference type="GO" id="GO:0003735">
    <property type="term" value="F:structural constituent of ribosome"/>
    <property type="evidence" value="ECO:0007669"/>
    <property type="project" value="InterPro"/>
</dbReference>
<dbReference type="InterPro" id="IPR000626">
    <property type="entry name" value="Ubiquitin-like_dom"/>
</dbReference>
<evidence type="ECO:0000256" key="11">
    <source>
        <dbReference type="PROSITE-ProRule" id="PRU00339"/>
    </source>
</evidence>
<dbReference type="FunFam" id="1.25.40.10:FF:000010">
    <property type="entry name" value="Stress-induced phosphoprotein 1"/>
    <property type="match status" value="1"/>
</dbReference>
<keyword evidence="5" id="KW-1017">Isopeptide bond</keyword>
<dbReference type="InterPro" id="IPR019734">
    <property type="entry name" value="TPR_rpt"/>
</dbReference>
<comment type="similarity">
    <text evidence="2">In the N-terminal section; belongs to the ubiquitin family.</text>
</comment>
<comment type="subcellular location">
    <subcellularLocation>
        <location evidence="1">Cytoplasm</location>
    </subcellularLocation>
</comment>
<dbReference type="SUPFAM" id="SSF48452">
    <property type="entry name" value="TPR-like"/>
    <property type="match status" value="2"/>
</dbReference>
<evidence type="ECO:0000256" key="5">
    <source>
        <dbReference type="ARBA" id="ARBA00022499"/>
    </source>
</evidence>
<dbReference type="InterPro" id="IPR011990">
    <property type="entry name" value="TPR-like_helical_dom_sf"/>
</dbReference>
<sequence length="490" mass="55692">MQLFVKSLAGNTLALEVAPSTSIENVKAMIAAREGIDADFQCLSFAGKSLQNSEALALYGVQDNSTLHLNAELLGGGKKRKKKTYTTPKKIKHKRTKVKMAILKFYKVDESGKITRLRRECPNATCGAGVFMAKHKDRQYCGKCHLTYVFQKYNMSEDNKQLALAEKELGNQAYKKREFETALSHYDKAYELDNTNITFLTNKAAVLFEQERFEDCIKVCEDAVERGRELRCDYKLIARALQRIGNAYLKLDNLDEAIRYYGKSLTEHRTPETLQKLRDTEKLKKEQEKAAYYNPELADKAREEGNAFFKAGKWPQAIEQYTEAIKRNDKDVRPYSNRAVCYLKLMAVNEAEKDADKCIELDPTFTRGYIRKAACQLVKKDFQESIDTLNLAKETDKEGKCAREIQQQLMKAYTAMSPMGGAGGPEESQEETLKRAAQDPEVQRILGDPVMQQILRQMQEDPKAAQEHLKNPQIAANVRKLMNAGVIRMG</sequence>
<accession>A0A8H7SRF6</accession>
<comment type="similarity">
    <text evidence="3">In the C-terminal section; belongs to the eukaryotic ribosomal protein eS31 family.</text>
</comment>
<dbReference type="InterPro" id="IPR029071">
    <property type="entry name" value="Ubiquitin-like_domsf"/>
</dbReference>
<reference evidence="14" key="1">
    <citation type="submission" date="2021-01" db="EMBL/GenBank/DDBJ databases">
        <title>Metabolic potential, ecology and presence of endohyphal bacteria is reflected in genomic diversity of Mucoromycotina.</title>
        <authorList>
            <person name="Muszewska A."/>
            <person name="Okrasinska A."/>
            <person name="Steczkiewicz K."/>
            <person name="Drgas O."/>
            <person name="Orlowska M."/>
            <person name="Perlinska-Lenart U."/>
            <person name="Aleksandrzak-Piekarczyk T."/>
            <person name="Szatraj K."/>
            <person name="Zielenkiewicz U."/>
            <person name="Pilsyk S."/>
            <person name="Malc E."/>
            <person name="Mieczkowski P."/>
            <person name="Kruszewska J.S."/>
            <person name="Biernat P."/>
            <person name="Pawlowska J."/>
        </authorList>
    </citation>
    <scope>NUCLEOTIDE SEQUENCE</scope>
    <source>
        <strain evidence="14">WA0000018081</strain>
    </source>
</reference>
<name>A0A8H7SRF6_9FUNG</name>
<evidence type="ECO:0000256" key="3">
    <source>
        <dbReference type="ARBA" id="ARBA00009891"/>
    </source>
</evidence>
<dbReference type="PANTHER" id="PTHR22904:SF523">
    <property type="entry name" value="STRESS-INDUCED-PHOSPHOPROTEIN 1"/>
    <property type="match status" value="1"/>
</dbReference>
<dbReference type="Pfam" id="PF17830">
    <property type="entry name" value="STI1-HOP_DP"/>
    <property type="match status" value="1"/>
</dbReference>
<dbReference type="EMBL" id="JAEPRE010000090">
    <property type="protein sequence ID" value="KAG2233088.1"/>
    <property type="molecule type" value="Genomic_DNA"/>
</dbReference>
<dbReference type="SMART" id="SM01402">
    <property type="entry name" value="Ribosomal_S27"/>
    <property type="match status" value="1"/>
</dbReference>
<dbReference type="Pfam" id="PF13414">
    <property type="entry name" value="TPR_11"/>
    <property type="match status" value="1"/>
</dbReference>
<dbReference type="SMART" id="SM00727">
    <property type="entry name" value="STI1"/>
    <property type="match status" value="1"/>
</dbReference>
<dbReference type="SMART" id="SM00213">
    <property type="entry name" value="UBQ"/>
    <property type="match status" value="1"/>
</dbReference>
<dbReference type="InterPro" id="IPR011332">
    <property type="entry name" value="Ribosomal_zn-bd"/>
</dbReference>
<proteinExistence type="inferred from homology"/>
<evidence type="ECO:0000256" key="6">
    <source>
        <dbReference type="ARBA" id="ARBA00022737"/>
    </source>
</evidence>
<feature type="compositionally biased region" description="Basic and acidic residues" evidence="12">
    <location>
        <begin position="431"/>
        <end position="442"/>
    </location>
</feature>
<evidence type="ECO:0000259" key="13">
    <source>
        <dbReference type="PROSITE" id="PS50053"/>
    </source>
</evidence>
<dbReference type="InterPro" id="IPR038582">
    <property type="entry name" value="Ribosomal_eS31_euk-type_sf"/>
</dbReference>
<keyword evidence="4" id="KW-0963">Cytoplasm</keyword>
<dbReference type="AlphaFoldDB" id="A0A8H7SRF6"/>
<dbReference type="SUPFAM" id="SSF57829">
    <property type="entry name" value="Zn-binding ribosomal proteins"/>
    <property type="match status" value="1"/>
</dbReference>
<dbReference type="PROSITE" id="PS50005">
    <property type="entry name" value="TPR"/>
    <property type="match status" value="3"/>
</dbReference>
<dbReference type="InterPro" id="IPR002906">
    <property type="entry name" value="Ribosomal_eS31"/>
</dbReference>
<dbReference type="GO" id="GO:0006412">
    <property type="term" value="P:translation"/>
    <property type="evidence" value="ECO:0007669"/>
    <property type="project" value="InterPro"/>
</dbReference>
<organism evidence="14 15">
    <name type="scientific">Thamnidium elegans</name>
    <dbReference type="NCBI Taxonomy" id="101142"/>
    <lineage>
        <taxon>Eukaryota</taxon>
        <taxon>Fungi</taxon>
        <taxon>Fungi incertae sedis</taxon>
        <taxon>Mucoromycota</taxon>
        <taxon>Mucoromycotina</taxon>
        <taxon>Mucoromycetes</taxon>
        <taxon>Mucorales</taxon>
        <taxon>Mucorineae</taxon>
        <taxon>Mucoraceae</taxon>
        <taxon>Thamnidium</taxon>
    </lineage>
</organism>
<evidence type="ECO:0000256" key="10">
    <source>
        <dbReference type="ARBA" id="ARBA00023274"/>
    </source>
</evidence>
<keyword evidence="7 11" id="KW-0802">TPR repeat</keyword>
<evidence type="ECO:0000256" key="4">
    <source>
        <dbReference type="ARBA" id="ARBA00022490"/>
    </source>
</evidence>
<keyword evidence="9" id="KW-0689">Ribosomal protein</keyword>
<dbReference type="SMART" id="SM00028">
    <property type="entry name" value="TPR"/>
    <property type="match status" value="6"/>
</dbReference>
<dbReference type="Gene3D" id="3.10.20.90">
    <property type="entry name" value="Phosphatidylinositol 3-kinase Catalytic Subunit, Chain A, domain 1"/>
    <property type="match status" value="1"/>
</dbReference>
<dbReference type="Proteomes" id="UP000613177">
    <property type="component" value="Unassembled WGS sequence"/>
</dbReference>
<dbReference type="InterPro" id="IPR006636">
    <property type="entry name" value="STI1_HS-bd"/>
</dbReference>
<evidence type="ECO:0000256" key="7">
    <source>
        <dbReference type="ARBA" id="ARBA00022803"/>
    </source>
</evidence>
<evidence type="ECO:0000256" key="8">
    <source>
        <dbReference type="ARBA" id="ARBA00022833"/>
    </source>
</evidence>
<evidence type="ECO:0000256" key="2">
    <source>
        <dbReference type="ARBA" id="ARBA00008373"/>
    </source>
</evidence>
<keyword evidence="15" id="KW-1185">Reference proteome</keyword>
<dbReference type="GO" id="GO:1990904">
    <property type="term" value="C:ribonucleoprotein complex"/>
    <property type="evidence" value="ECO:0007669"/>
    <property type="project" value="UniProtKB-KW"/>
</dbReference>
<dbReference type="PROSITE" id="PS50053">
    <property type="entry name" value="UBIQUITIN_2"/>
    <property type="match status" value="1"/>
</dbReference>
<dbReference type="Pfam" id="PF13424">
    <property type="entry name" value="TPR_12"/>
    <property type="match status" value="1"/>
</dbReference>
<evidence type="ECO:0000256" key="1">
    <source>
        <dbReference type="ARBA" id="ARBA00004496"/>
    </source>
</evidence>
<evidence type="ECO:0000313" key="15">
    <source>
        <dbReference type="Proteomes" id="UP000613177"/>
    </source>
</evidence>
<dbReference type="Gene3D" id="1.25.40.10">
    <property type="entry name" value="Tetratricopeptide repeat domain"/>
    <property type="match status" value="2"/>
</dbReference>
<dbReference type="GO" id="GO:0051879">
    <property type="term" value="F:Hsp90 protein binding"/>
    <property type="evidence" value="ECO:0007669"/>
    <property type="project" value="TreeGrafter"/>
</dbReference>
<dbReference type="Pfam" id="PF00240">
    <property type="entry name" value="ubiquitin"/>
    <property type="match status" value="1"/>
</dbReference>
<feature type="region of interest" description="Disordered" evidence="12">
    <location>
        <begin position="418"/>
        <end position="442"/>
    </location>
</feature>
<keyword evidence="10" id="KW-0687">Ribonucleoprotein</keyword>
<feature type="repeat" description="TPR" evidence="11">
    <location>
        <begin position="298"/>
        <end position="331"/>
    </location>
</feature>